<evidence type="ECO:0000313" key="24">
    <source>
        <dbReference type="Proteomes" id="UP001558713"/>
    </source>
</evidence>
<evidence type="ECO:0000256" key="12">
    <source>
        <dbReference type="ARBA" id="ARBA00022741"/>
    </source>
</evidence>
<comment type="caution">
    <text evidence="23">The sequence shown here is derived from an EMBL/GenBank/DDBJ whole genome shotgun (WGS) entry which is preliminary data.</text>
</comment>
<accession>A0ABD0ZSV6</accession>
<dbReference type="Proteomes" id="UP001558713">
    <property type="component" value="Unassembled WGS sequence"/>
</dbReference>
<keyword evidence="16" id="KW-0472">Membrane</keyword>
<dbReference type="Gene3D" id="1.10.510.10">
    <property type="entry name" value="Transferase(Phosphotransferase) domain 1"/>
    <property type="match status" value="1"/>
</dbReference>
<dbReference type="InterPro" id="IPR011009">
    <property type="entry name" value="Kinase-like_dom_sf"/>
</dbReference>
<dbReference type="GO" id="GO:0004674">
    <property type="term" value="F:protein serine/threonine kinase activity"/>
    <property type="evidence" value="ECO:0007669"/>
    <property type="project" value="UniProtKB-KW"/>
</dbReference>
<comment type="subcellular location">
    <subcellularLocation>
        <location evidence="1">Cell membrane</location>
        <topology evidence="1">Single-pass membrane protein</topology>
    </subcellularLocation>
    <subcellularLocation>
        <location evidence="2">Membrane</location>
        <topology evidence="2">Single-pass type I membrane protein</topology>
    </subcellularLocation>
</comment>
<evidence type="ECO:0000256" key="16">
    <source>
        <dbReference type="ARBA" id="ARBA00023136"/>
    </source>
</evidence>
<evidence type="ECO:0000256" key="9">
    <source>
        <dbReference type="ARBA" id="ARBA00022692"/>
    </source>
</evidence>
<evidence type="ECO:0000256" key="3">
    <source>
        <dbReference type="ARBA" id="ARBA00012513"/>
    </source>
</evidence>
<dbReference type="PANTHER" id="PTHR48006">
    <property type="entry name" value="LEUCINE-RICH REPEAT-CONTAINING PROTEIN DDB_G0281931-RELATED"/>
    <property type="match status" value="1"/>
</dbReference>
<evidence type="ECO:0000256" key="15">
    <source>
        <dbReference type="ARBA" id="ARBA00022989"/>
    </source>
</evidence>
<keyword evidence="11" id="KW-0677">Repeat</keyword>
<evidence type="ECO:0000259" key="22">
    <source>
        <dbReference type="PROSITE" id="PS50011"/>
    </source>
</evidence>
<feature type="binding site" evidence="20">
    <location>
        <position position="35"/>
    </location>
    <ligand>
        <name>ATP</name>
        <dbReference type="ChEBI" id="CHEBI:30616"/>
    </ligand>
</feature>
<evidence type="ECO:0000256" key="4">
    <source>
        <dbReference type="ARBA" id="ARBA00022475"/>
    </source>
</evidence>
<feature type="domain" description="Protein kinase" evidence="22">
    <location>
        <begin position="7"/>
        <end position="304"/>
    </location>
</feature>
<dbReference type="GO" id="GO:0005886">
    <property type="term" value="C:plasma membrane"/>
    <property type="evidence" value="ECO:0007669"/>
    <property type="project" value="UniProtKB-SubCell"/>
</dbReference>
<dbReference type="CDD" id="cd14066">
    <property type="entry name" value="STKc_IRAK"/>
    <property type="match status" value="1"/>
</dbReference>
<keyword evidence="7" id="KW-0433">Leucine-rich repeat</keyword>
<keyword evidence="15" id="KW-1133">Transmembrane helix</keyword>
<dbReference type="GO" id="GO:0005524">
    <property type="term" value="F:ATP binding"/>
    <property type="evidence" value="ECO:0007669"/>
    <property type="project" value="UniProtKB-UniRule"/>
</dbReference>
<evidence type="ECO:0000256" key="5">
    <source>
        <dbReference type="ARBA" id="ARBA00022527"/>
    </source>
</evidence>
<evidence type="ECO:0000313" key="23">
    <source>
        <dbReference type="EMBL" id="KAL1197673.1"/>
    </source>
</evidence>
<keyword evidence="12 20" id="KW-0547">Nucleotide-binding</keyword>
<keyword evidence="4" id="KW-1003">Cell membrane</keyword>
<protein>
    <recommendedName>
        <fullName evidence="3">non-specific serine/threonine protein kinase</fullName>
        <ecNumber evidence="3">2.7.11.1</ecNumber>
    </recommendedName>
</protein>
<dbReference type="PROSITE" id="PS00108">
    <property type="entry name" value="PROTEIN_KINASE_ST"/>
    <property type="match status" value="1"/>
</dbReference>
<evidence type="ECO:0000256" key="8">
    <source>
        <dbReference type="ARBA" id="ARBA00022679"/>
    </source>
</evidence>
<proteinExistence type="inferred from homology"/>
<dbReference type="InterPro" id="IPR017441">
    <property type="entry name" value="Protein_kinase_ATP_BS"/>
</dbReference>
<keyword evidence="24" id="KW-1185">Reference proteome</keyword>
<comment type="similarity">
    <text evidence="21">Belongs to the protein kinase superfamily.</text>
</comment>
<dbReference type="AlphaFoldDB" id="A0ABD0ZSV6"/>
<dbReference type="PROSITE" id="PS00107">
    <property type="entry name" value="PROTEIN_KINASE_ATP"/>
    <property type="match status" value="1"/>
</dbReference>
<evidence type="ECO:0000256" key="21">
    <source>
        <dbReference type="RuleBase" id="RU000304"/>
    </source>
</evidence>
<dbReference type="EC" id="2.7.11.1" evidence="3"/>
<sequence>MEIIDGIKSENLIGRGGHGNVYKVTLRNGETLAVKHIWRQESFHESFRSSTEMLPGRNNNKEFEAEVATLSNIKHINVVKLFCSITCEDSKLLVYEYMPNGSLWEQLHERRGEQEIGWRVRQALALGAANGLEYLHHGLDRHVIHRDVKSNNILLNDEWRPKIADFGLAKIIQPDSVQRDFSAPLVEGTLGYIAPEYAYTTNVNEKSDVYSFGVVLMELVTGKKPVEVAFGENSDIVMWVWSMSKEMNQEMMMELVDPSIEDEYKEDALKVLSIALLCTEKSPQVRPFMKSVVCMLEKIEHSYDKNGEASYDDSANDEITSVV</sequence>
<dbReference type="Pfam" id="PF00069">
    <property type="entry name" value="Pkinase"/>
    <property type="match status" value="1"/>
</dbReference>
<dbReference type="InterPro" id="IPR008271">
    <property type="entry name" value="Ser/Thr_kinase_AS"/>
</dbReference>
<organism evidence="23 24">
    <name type="scientific">Cardamine amara subsp. amara</name>
    <dbReference type="NCBI Taxonomy" id="228776"/>
    <lineage>
        <taxon>Eukaryota</taxon>
        <taxon>Viridiplantae</taxon>
        <taxon>Streptophyta</taxon>
        <taxon>Embryophyta</taxon>
        <taxon>Tracheophyta</taxon>
        <taxon>Spermatophyta</taxon>
        <taxon>Magnoliopsida</taxon>
        <taxon>eudicotyledons</taxon>
        <taxon>Gunneridae</taxon>
        <taxon>Pentapetalae</taxon>
        <taxon>rosids</taxon>
        <taxon>malvids</taxon>
        <taxon>Brassicales</taxon>
        <taxon>Brassicaceae</taxon>
        <taxon>Cardamineae</taxon>
        <taxon>Cardamine</taxon>
    </lineage>
</organism>
<evidence type="ECO:0000256" key="20">
    <source>
        <dbReference type="PROSITE-ProRule" id="PRU10141"/>
    </source>
</evidence>
<evidence type="ECO:0000256" key="17">
    <source>
        <dbReference type="ARBA" id="ARBA00023180"/>
    </source>
</evidence>
<evidence type="ECO:0000256" key="7">
    <source>
        <dbReference type="ARBA" id="ARBA00022614"/>
    </source>
</evidence>
<keyword evidence="17" id="KW-0325">Glycoprotein</keyword>
<dbReference type="EMBL" id="JBANAX010000686">
    <property type="protein sequence ID" value="KAL1197673.1"/>
    <property type="molecule type" value="Genomic_DNA"/>
</dbReference>
<dbReference type="Gene3D" id="3.30.200.20">
    <property type="entry name" value="Phosphorylase Kinase, domain 1"/>
    <property type="match status" value="1"/>
</dbReference>
<evidence type="ECO:0000256" key="1">
    <source>
        <dbReference type="ARBA" id="ARBA00004162"/>
    </source>
</evidence>
<evidence type="ECO:0000256" key="19">
    <source>
        <dbReference type="ARBA" id="ARBA00048679"/>
    </source>
</evidence>
<keyword evidence="8" id="KW-0808">Transferase</keyword>
<dbReference type="InterPro" id="IPR000719">
    <property type="entry name" value="Prot_kinase_dom"/>
</dbReference>
<gene>
    <name evidence="23" type="ORF">V5N11_012331</name>
</gene>
<evidence type="ECO:0000256" key="6">
    <source>
        <dbReference type="ARBA" id="ARBA00022553"/>
    </source>
</evidence>
<reference evidence="23 24" key="1">
    <citation type="submission" date="2024-04" db="EMBL/GenBank/DDBJ databases">
        <title>Genome assembly C_amara_ONT_v2.</title>
        <authorList>
            <person name="Yant L."/>
            <person name="Moore C."/>
            <person name="Slenker M."/>
        </authorList>
    </citation>
    <scope>NUCLEOTIDE SEQUENCE [LARGE SCALE GENOMIC DNA]</scope>
    <source>
        <tissue evidence="23">Leaf</tissue>
    </source>
</reference>
<evidence type="ECO:0000256" key="2">
    <source>
        <dbReference type="ARBA" id="ARBA00004479"/>
    </source>
</evidence>
<name>A0ABD0ZSV6_CARAN</name>
<dbReference type="SUPFAM" id="SSF56112">
    <property type="entry name" value="Protein kinase-like (PK-like)"/>
    <property type="match status" value="1"/>
</dbReference>
<evidence type="ECO:0000256" key="10">
    <source>
        <dbReference type="ARBA" id="ARBA00022729"/>
    </source>
</evidence>
<evidence type="ECO:0000256" key="18">
    <source>
        <dbReference type="ARBA" id="ARBA00047899"/>
    </source>
</evidence>
<dbReference type="SMART" id="SM00220">
    <property type="entry name" value="S_TKc"/>
    <property type="match status" value="1"/>
</dbReference>
<keyword evidence="6" id="KW-0597">Phosphoprotein</keyword>
<dbReference type="InterPro" id="IPR051824">
    <property type="entry name" value="LRR_Rcpt-Like_S/T_Kinase"/>
</dbReference>
<dbReference type="PANTHER" id="PTHR48006:SF92">
    <property type="entry name" value="LRR RECEPTOR-LIKE SERINE_THREONINE-PROTEIN KINASE GSO1"/>
    <property type="match status" value="1"/>
</dbReference>
<dbReference type="FunFam" id="1.10.510.10:FF:000417">
    <property type="entry name" value="Leucine-rich repeat receptor-like protein kinase"/>
    <property type="match status" value="1"/>
</dbReference>
<comment type="catalytic activity">
    <reaction evidence="18">
        <text>L-threonyl-[protein] + ATP = O-phospho-L-threonyl-[protein] + ADP + H(+)</text>
        <dbReference type="Rhea" id="RHEA:46608"/>
        <dbReference type="Rhea" id="RHEA-COMP:11060"/>
        <dbReference type="Rhea" id="RHEA-COMP:11605"/>
        <dbReference type="ChEBI" id="CHEBI:15378"/>
        <dbReference type="ChEBI" id="CHEBI:30013"/>
        <dbReference type="ChEBI" id="CHEBI:30616"/>
        <dbReference type="ChEBI" id="CHEBI:61977"/>
        <dbReference type="ChEBI" id="CHEBI:456216"/>
        <dbReference type="EC" id="2.7.11.1"/>
    </reaction>
</comment>
<keyword evidence="5 21" id="KW-0723">Serine/threonine-protein kinase</keyword>
<evidence type="ECO:0000256" key="13">
    <source>
        <dbReference type="ARBA" id="ARBA00022777"/>
    </source>
</evidence>
<evidence type="ECO:0000256" key="14">
    <source>
        <dbReference type="ARBA" id="ARBA00022840"/>
    </source>
</evidence>
<evidence type="ECO:0000256" key="11">
    <source>
        <dbReference type="ARBA" id="ARBA00022737"/>
    </source>
</evidence>
<keyword evidence="10" id="KW-0732">Signal</keyword>
<keyword evidence="14 20" id="KW-0067">ATP-binding</keyword>
<dbReference type="PROSITE" id="PS50011">
    <property type="entry name" value="PROTEIN_KINASE_DOM"/>
    <property type="match status" value="1"/>
</dbReference>
<keyword evidence="9" id="KW-0812">Transmembrane</keyword>
<comment type="catalytic activity">
    <reaction evidence="19">
        <text>L-seryl-[protein] + ATP = O-phospho-L-seryl-[protein] + ADP + H(+)</text>
        <dbReference type="Rhea" id="RHEA:17989"/>
        <dbReference type="Rhea" id="RHEA-COMP:9863"/>
        <dbReference type="Rhea" id="RHEA-COMP:11604"/>
        <dbReference type="ChEBI" id="CHEBI:15378"/>
        <dbReference type="ChEBI" id="CHEBI:29999"/>
        <dbReference type="ChEBI" id="CHEBI:30616"/>
        <dbReference type="ChEBI" id="CHEBI:83421"/>
        <dbReference type="ChEBI" id="CHEBI:456216"/>
        <dbReference type="EC" id="2.7.11.1"/>
    </reaction>
</comment>
<keyword evidence="13" id="KW-0418">Kinase</keyword>